<comment type="caution">
    <text evidence="1">The sequence shown here is derived from an EMBL/GenBank/DDBJ whole genome shotgun (WGS) entry which is preliminary data.</text>
</comment>
<organism evidence="1 2">
    <name type="scientific">Brucella intermedia LMG 3301</name>
    <dbReference type="NCBI Taxonomy" id="641118"/>
    <lineage>
        <taxon>Bacteria</taxon>
        <taxon>Pseudomonadati</taxon>
        <taxon>Pseudomonadota</taxon>
        <taxon>Alphaproteobacteria</taxon>
        <taxon>Hyphomicrobiales</taxon>
        <taxon>Brucellaceae</taxon>
        <taxon>Brucella/Ochrobactrum group</taxon>
        <taxon>Brucella</taxon>
    </lineage>
</organism>
<name>C4WHH6_9HYPH</name>
<proteinExistence type="predicted"/>
<sequence length="46" mass="5249">MKDFQPYFDLESGLYSAFGEIAMRKSNDIRTCHRSNDAIKAMEGFG</sequence>
<reference evidence="1 2" key="1">
    <citation type="submission" date="2009-05" db="EMBL/GenBank/DDBJ databases">
        <authorList>
            <person name="Setubal J.C."/>
            <person name="Boyle S."/>
            <person name="Crasta O.R."/>
            <person name="Gillespie J.J."/>
            <person name="Kenyon R.W."/>
            <person name="Lu J."/>
            <person name="Mane S."/>
            <person name="Nagrani S."/>
            <person name="Shallom J.M."/>
            <person name="Shallom S."/>
            <person name="Shukla M."/>
            <person name="Snyder E.E."/>
            <person name="Sobral B.W."/>
            <person name="Wattam A.R."/>
            <person name="Will R."/>
            <person name="Williams K."/>
            <person name="Yoo H."/>
            <person name="Munk C."/>
            <person name="Tapia R."/>
            <person name="Green L."/>
            <person name="Rogers Y."/>
            <person name="Detter J.C."/>
            <person name="Bruce D."/>
            <person name="Brettin T.S."/>
            <person name="Tsolis R."/>
        </authorList>
    </citation>
    <scope>NUCLEOTIDE SEQUENCE [LARGE SCALE GENOMIC DNA]</scope>
    <source>
        <strain evidence="1 2">LMG 3301</strain>
    </source>
</reference>
<gene>
    <name evidence="1" type="ORF">OINT_1001015</name>
</gene>
<evidence type="ECO:0000313" key="1">
    <source>
        <dbReference type="EMBL" id="EEQ95628.1"/>
    </source>
</evidence>
<accession>C4WHH6</accession>
<dbReference type="EMBL" id="ACQA01000001">
    <property type="protein sequence ID" value="EEQ95628.1"/>
    <property type="molecule type" value="Genomic_DNA"/>
</dbReference>
<dbReference type="Proteomes" id="UP000004386">
    <property type="component" value="Unassembled WGS sequence"/>
</dbReference>
<dbReference type="AlphaFoldDB" id="C4WHH6"/>
<protein>
    <submittedName>
        <fullName evidence="1">Uncharacterized protein</fullName>
    </submittedName>
</protein>
<evidence type="ECO:0000313" key="2">
    <source>
        <dbReference type="Proteomes" id="UP000004386"/>
    </source>
</evidence>
<dbReference type="HOGENOM" id="CLU_3186513_0_0_5"/>